<dbReference type="Pfam" id="PF00271">
    <property type="entry name" value="Helicase_C"/>
    <property type="match status" value="1"/>
</dbReference>
<keyword evidence="14" id="KW-1185">Reference proteome</keyword>
<feature type="domain" description="Helicase ATP-binding" evidence="11">
    <location>
        <begin position="263"/>
        <end position="419"/>
    </location>
</feature>
<dbReference type="GO" id="GO:0000460">
    <property type="term" value="P:maturation of 5.8S rRNA"/>
    <property type="evidence" value="ECO:0007669"/>
    <property type="project" value="TreeGrafter"/>
</dbReference>
<feature type="coiled-coil region" evidence="9">
    <location>
        <begin position="976"/>
        <end position="1003"/>
    </location>
</feature>
<evidence type="ECO:0000256" key="5">
    <source>
        <dbReference type="ARBA" id="ARBA00022801"/>
    </source>
</evidence>
<evidence type="ECO:0000256" key="2">
    <source>
        <dbReference type="ARBA" id="ARBA00010140"/>
    </source>
</evidence>
<dbReference type="FunFam" id="3.40.50.300:FF:000141">
    <property type="entry name" value="ATP-dependent RNA helicase DOB1"/>
    <property type="match status" value="1"/>
</dbReference>
<dbReference type="InterPro" id="IPR048392">
    <property type="entry name" value="MTR4-like_stalk"/>
</dbReference>
<organism evidence="13 14">
    <name type="scientific">Ceraceosorus guamensis</name>
    <dbReference type="NCBI Taxonomy" id="1522189"/>
    <lineage>
        <taxon>Eukaryota</taxon>
        <taxon>Fungi</taxon>
        <taxon>Dikarya</taxon>
        <taxon>Basidiomycota</taxon>
        <taxon>Ustilaginomycotina</taxon>
        <taxon>Exobasidiomycetes</taxon>
        <taxon>Ceraceosorales</taxon>
        <taxon>Ceraceosoraceae</taxon>
        <taxon>Ceraceosorus</taxon>
    </lineage>
</organism>
<dbReference type="GeneID" id="37036880"/>
<feature type="compositionally biased region" description="Basic and acidic residues" evidence="10">
    <location>
        <begin position="8"/>
        <end position="21"/>
    </location>
</feature>
<comment type="similarity">
    <text evidence="2">Belongs to the helicase family. SKI2 subfamily.</text>
</comment>
<keyword evidence="5" id="KW-0378">Hydrolase</keyword>
<dbReference type="CDD" id="cd18024">
    <property type="entry name" value="DEXHc_Mtr4-like"/>
    <property type="match status" value="1"/>
</dbReference>
<dbReference type="Pfam" id="PF08148">
    <property type="entry name" value="DSHCT"/>
    <property type="match status" value="1"/>
</dbReference>
<dbReference type="GO" id="GO:0016787">
    <property type="term" value="F:hydrolase activity"/>
    <property type="evidence" value="ECO:0007669"/>
    <property type="project" value="UniProtKB-KW"/>
</dbReference>
<evidence type="ECO:0000256" key="4">
    <source>
        <dbReference type="ARBA" id="ARBA00022741"/>
    </source>
</evidence>
<evidence type="ECO:0000313" key="13">
    <source>
        <dbReference type="EMBL" id="PWN38829.1"/>
    </source>
</evidence>
<name>A0A316VMG7_9BASI</name>
<evidence type="ECO:0000256" key="3">
    <source>
        <dbReference type="ARBA" id="ARBA00022552"/>
    </source>
</evidence>
<dbReference type="InterPro" id="IPR016438">
    <property type="entry name" value="SKI2-like"/>
</dbReference>
<dbReference type="EMBL" id="KZ819529">
    <property type="protein sequence ID" value="PWN38829.1"/>
    <property type="molecule type" value="Genomic_DNA"/>
</dbReference>
<dbReference type="InterPro" id="IPR011545">
    <property type="entry name" value="DEAD/DEAH_box_helicase_dom"/>
</dbReference>
<dbReference type="PANTHER" id="PTHR12131">
    <property type="entry name" value="ATP-DEPENDENT RNA AND DNA HELICASE"/>
    <property type="match status" value="1"/>
</dbReference>
<dbReference type="GO" id="GO:0005524">
    <property type="term" value="F:ATP binding"/>
    <property type="evidence" value="ECO:0007669"/>
    <property type="project" value="UniProtKB-KW"/>
</dbReference>
<feature type="region of interest" description="Disordered" evidence="10">
    <location>
        <begin position="1"/>
        <end position="129"/>
    </location>
</feature>
<evidence type="ECO:0000256" key="10">
    <source>
        <dbReference type="SAM" id="MobiDB-lite"/>
    </source>
</evidence>
<evidence type="ECO:0000256" key="1">
    <source>
        <dbReference type="ARBA" id="ARBA00004123"/>
    </source>
</evidence>
<keyword evidence="6 13" id="KW-0347">Helicase</keyword>
<gene>
    <name evidence="13" type="ORF">IE81DRAFT_327104</name>
</gene>
<dbReference type="Pfam" id="PF13234">
    <property type="entry name" value="MTR4_beta-barrel"/>
    <property type="match status" value="1"/>
</dbReference>
<proteinExistence type="inferred from homology"/>
<dbReference type="InterPro" id="IPR050699">
    <property type="entry name" value="RNA-DNA_Helicase"/>
</dbReference>
<dbReference type="Pfam" id="PF00270">
    <property type="entry name" value="DEAD"/>
    <property type="match status" value="1"/>
</dbReference>
<reference evidence="13 14" key="1">
    <citation type="journal article" date="2018" name="Mol. Biol. Evol.">
        <title>Broad Genomic Sampling Reveals a Smut Pathogenic Ancestry of the Fungal Clade Ustilaginomycotina.</title>
        <authorList>
            <person name="Kijpornyongpan T."/>
            <person name="Mondo S.J."/>
            <person name="Barry K."/>
            <person name="Sandor L."/>
            <person name="Lee J."/>
            <person name="Lipzen A."/>
            <person name="Pangilinan J."/>
            <person name="LaButti K."/>
            <person name="Hainaut M."/>
            <person name="Henrissat B."/>
            <person name="Grigoriev I.V."/>
            <person name="Spatafora J.W."/>
            <person name="Aime M.C."/>
        </authorList>
    </citation>
    <scope>NUCLEOTIDE SEQUENCE [LARGE SCALE GENOMIC DNA]</scope>
    <source>
        <strain evidence="13 14">MCA 4658</strain>
    </source>
</reference>
<comment type="subcellular location">
    <subcellularLocation>
        <location evidence="1">Nucleus</location>
    </subcellularLocation>
</comment>
<feature type="compositionally biased region" description="Low complexity" evidence="10">
    <location>
        <begin position="27"/>
        <end position="47"/>
    </location>
</feature>
<keyword evidence="9" id="KW-0175">Coiled coil</keyword>
<protein>
    <submittedName>
        <fullName evidence="13">Antiviral helicase</fullName>
    </submittedName>
</protein>
<dbReference type="PIRSF" id="PIRSF005198">
    <property type="entry name" value="Antiviral_helicase_SKI2"/>
    <property type="match status" value="1"/>
</dbReference>
<dbReference type="PROSITE" id="PS51194">
    <property type="entry name" value="HELICASE_CTER"/>
    <property type="match status" value="1"/>
</dbReference>
<feature type="domain" description="Helicase C-terminal" evidence="12">
    <location>
        <begin position="502"/>
        <end position="703"/>
    </location>
</feature>
<keyword evidence="3" id="KW-0698">rRNA processing</keyword>
<dbReference type="OrthoDB" id="64767at2759"/>
<dbReference type="InParanoid" id="A0A316VMG7"/>
<feature type="region of interest" description="Disordered" evidence="10">
    <location>
        <begin position="468"/>
        <end position="495"/>
    </location>
</feature>
<dbReference type="AlphaFoldDB" id="A0A316VMG7"/>
<dbReference type="Gene3D" id="3.40.50.300">
    <property type="entry name" value="P-loop containing nucleotide triphosphate hydrolases"/>
    <property type="match status" value="2"/>
</dbReference>
<accession>A0A316VMG7</accession>
<evidence type="ECO:0000313" key="14">
    <source>
        <dbReference type="Proteomes" id="UP000245783"/>
    </source>
</evidence>
<evidence type="ECO:0000256" key="7">
    <source>
        <dbReference type="ARBA" id="ARBA00022840"/>
    </source>
</evidence>
<dbReference type="InterPro" id="IPR001650">
    <property type="entry name" value="Helicase_C-like"/>
</dbReference>
<keyword evidence="7" id="KW-0067">ATP-binding</keyword>
<dbReference type="FunFam" id="3.40.50.300:FF:000083">
    <property type="entry name" value="ATP-dependent RNA helicase DOB1"/>
    <property type="match status" value="1"/>
</dbReference>
<dbReference type="InterPro" id="IPR014001">
    <property type="entry name" value="Helicase_ATP-bd"/>
</dbReference>
<dbReference type="PROSITE" id="PS51192">
    <property type="entry name" value="HELICASE_ATP_BIND_1"/>
    <property type="match status" value="1"/>
</dbReference>
<feature type="compositionally biased region" description="Polar residues" evidence="10">
    <location>
        <begin position="75"/>
        <end position="86"/>
    </location>
</feature>
<dbReference type="InterPro" id="IPR027417">
    <property type="entry name" value="P-loop_NTPase"/>
</dbReference>
<feature type="compositionally biased region" description="Basic and acidic residues" evidence="10">
    <location>
        <begin position="49"/>
        <end position="71"/>
    </location>
</feature>
<dbReference type="CDD" id="cd13154">
    <property type="entry name" value="KOW_Mtr4"/>
    <property type="match status" value="1"/>
</dbReference>
<dbReference type="GO" id="GO:0031499">
    <property type="term" value="C:TRAMP complex"/>
    <property type="evidence" value="ECO:0007669"/>
    <property type="project" value="UniProtKB-ARBA"/>
</dbReference>
<dbReference type="Proteomes" id="UP000245783">
    <property type="component" value="Unassembled WGS sequence"/>
</dbReference>
<dbReference type="InterPro" id="IPR012961">
    <property type="entry name" value="Ski2/MTR4_C"/>
</dbReference>
<evidence type="ECO:0000259" key="12">
    <source>
        <dbReference type="PROSITE" id="PS51194"/>
    </source>
</evidence>
<dbReference type="FunCoup" id="A0A316VMG7">
    <property type="interactions" value="793"/>
</dbReference>
<dbReference type="Pfam" id="PF21408">
    <property type="entry name" value="MTR4-like_stalk"/>
    <property type="match status" value="1"/>
</dbReference>
<evidence type="ECO:0000256" key="6">
    <source>
        <dbReference type="ARBA" id="ARBA00022806"/>
    </source>
</evidence>
<sequence length="1198" mass="131628">MDPSGLFDHLESTDGRSDDAQQRQAGPSTLTPAAPSPLAATTDTSSKAARKEARRAEREARKKRDRSREADSAAPSRTPTESNGSGAANGESDGTAATVALPPPKKQKKHKVVNGDTGAGSTGANPLTVQTAPVLTDEFVAEASRNLPAEEPAGQAAKDAKVVKTEQGAGTASVQADGAPTGTLSDTVTAAAAAEVAGGVIGTSVSGPSAGGAAGSMEIRHSVRHQVALPPAYPYVPLSSHVPPEKPAREWPFTLDPFQRTAIASIQRGESVLVSAHTSAGKTVVAEYAIAQCLKEGQRVVYTSPIKALSNQKYREMSAEFGDVGLMTGDVTINPSASCLVMTTEILRSMLYRGSEIMREVAWVVFDEIHYMRDKERGVVWEETIILLPRKVRYVFLSATIPNAMQFASWIAHTHQQPCHVVYTDFRPTPLQHYLFPLGAEGIHLVVDEAGRFREDNFQAAMGALNSARGEDPASVDGGSGKGRKGQTRKGGATKGPSDIYKIVRMIMVKNYNPVIVFAFSKRECEGLALQMAKLEFNNDDEKNMVGTVFNNAITALSEEDRALPQIEHLLPLLRRGIGIHHGGLLPILKEVIEILFQEGLIKVLFATETFSIGLNMPAKTVVFTSVRKFDGTENRNLTSGEFIQMSGRAGRRGLDDRGIVIMMFDEKLEPADAKTMVKGEADRLNSAFHLGYNMILNLMRVEGISPEYMLERCFFQFQSAASVPELEGKLASQRKELEQAVVPDEEQTEEYFALKHQLQELQSDVREVVTHPTYALPFLQPGRLAHVQHEDLDFGWGIVIRYQKRITPSRGGRVDASASERPQSQWIVDVLLDCEAGSTAPTIKDVATRAQKQVKGADTAPLGLRPCPSGKRGEMLAVPVLLSTISRISGVRLKMSPDLRSREARDQARTNLLEVKRRFAGSDSRGKGVPVLDPVKDMKIADQSFATLLSKIQLVESRLSESKVAALSRKERGQLQEAYEHKQELERGVKSLERQLSDAHSVLQLDELKCRKRVLRRLGFTTDDDVVQKKGRVACEISTGDELLLTEMIFNNVFNDLDPNQCAALLSCFVFDEKSEQQTRLKEDLAGPLRVMQETARRIAKVSIESRLQVNEDEYVASFKVELMEAVLQWCRGAKFSEICKMTDVFEGSLIRVFRRLQELLRQVVQASKAIGNVELQEKFEASQKALERENSIIFSP</sequence>
<dbReference type="SMART" id="SM01142">
    <property type="entry name" value="DSHCT"/>
    <property type="match status" value="1"/>
</dbReference>
<dbReference type="PANTHER" id="PTHR12131:SF7">
    <property type="entry name" value="EXOSOME RNA HELICASE MTR4"/>
    <property type="match status" value="1"/>
</dbReference>
<keyword evidence="8" id="KW-0539">Nucleus</keyword>
<dbReference type="GO" id="GO:0006401">
    <property type="term" value="P:RNA catabolic process"/>
    <property type="evidence" value="ECO:0007669"/>
    <property type="project" value="InterPro"/>
</dbReference>
<dbReference type="Gene3D" id="2.40.30.300">
    <property type="match status" value="1"/>
</dbReference>
<evidence type="ECO:0000259" key="11">
    <source>
        <dbReference type="PROSITE" id="PS51192"/>
    </source>
</evidence>
<dbReference type="SMART" id="SM00490">
    <property type="entry name" value="HELICc"/>
    <property type="match status" value="1"/>
</dbReference>
<dbReference type="STRING" id="1522189.A0A316VMG7"/>
<dbReference type="SMART" id="SM00487">
    <property type="entry name" value="DEXDc"/>
    <property type="match status" value="1"/>
</dbReference>
<dbReference type="InterPro" id="IPR025696">
    <property type="entry name" value="Beta-barrel_MTR4"/>
</dbReference>
<evidence type="ECO:0000256" key="8">
    <source>
        <dbReference type="ARBA" id="ARBA00023242"/>
    </source>
</evidence>
<dbReference type="RefSeq" id="XP_025365989.1">
    <property type="nucleotide sequence ID" value="XM_025515010.1"/>
</dbReference>
<dbReference type="GO" id="GO:0003723">
    <property type="term" value="F:RNA binding"/>
    <property type="evidence" value="ECO:0007669"/>
    <property type="project" value="InterPro"/>
</dbReference>
<dbReference type="GO" id="GO:0003724">
    <property type="term" value="F:RNA helicase activity"/>
    <property type="evidence" value="ECO:0007669"/>
    <property type="project" value="InterPro"/>
</dbReference>
<dbReference type="FunFam" id="2.40.30.300:FF:000001">
    <property type="entry name" value="Mtr4 exosome RNA helicase"/>
    <property type="match status" value="1"/>
</dbReference>
<dbReference type="FunFam" id="1.10.3380.30:FF:000002">
    <property type="entry name" value="superkiller viralicidic activity 2-like 2"/>
    <property type="match status" value="1"/>
</dbReference>
<dbReference type="SUPFAM" id="SSF52540">
    <property type="entry name" value="P-loop containing nucleoside triphosphate hydrolases"/>
    <property type="match status" value="1"/>
</dbReference>
<dbReference type="CDD" id="cd18795">
    <property type="entry name" value="SF2_C_Ski2"/>
    <property type="match status" value="1"/>
</dbReference>
<dbReference type="Gene3D" id="1.10.3380.30">
    <property type="match status" value="1"/>
</dbReference>
<keyword evidence="4" id="KW-0547">Nucleotide-binding</keyword>
<evidence type="ECO:0000256" key="9">
    <source>
        <dbReference type="SAM" id="Coils"/>
    </source>
</evidence>